<evidence type="ECO:0000256" key="5">
    <source>
        <dbReference type="ARBA" id="ARBA00022723"/>
    </source>
</evidence>
<dbReference type="Pfam" id="PF01256">
    <property type="entry name" value="Carb_kinase"/>
    <property type="match status" value="1"/>
</dbReference>
<protein>
    <recommendedName>
        <fullName evidence="19">Bifunctional NAD(P)H-hydrate repair enzyme</fullName>
    </recommendedName>
    <alternativeName>
        <fullName evidence="19">Nicotinamide nucleotide repair protein</fullName>
    </alternativeName>
    <domain>
        <recommendedName>
            <fullName evidence="19">ADP-dependent (S)-NAD(P)H-hydrate dehydratase</fullName>
            <ecNumber evidence="19">4.2.1.136</ecNumber>
        </recommendedName>
        <alternativeName>
            <fullName evidence="19">ADP-dependent NAD(P)HX dehydratase</fullName>
        </alternativeName>
    </domain>
    <domain>
        <recommendedName>
            <fullName evidence="19">NAD(P)H-hydrate epimerase</fullName>
            <ecNumber evidence="19">5.1.99.6</ecNumber>
        </recommendedName>
    </domain>
</protein>
<dbReference type="NCBIfam" id="TIGR00197">
    <property type="entry name" value="yjeF_nterm"/>
    <property type="match status" value="1"/>
</dbReference>
<dbReference type="InterPro" id="IPR029056">
    <property type="entry name" value="Ribokinase-like"/>
</dbReference>
<evidence type="ECO:0000313" key="22">
    <source>
        <dbReference type="EMBL" id="MFC7441638.1"/>
    </source>
</evidence>
<feature type="binding site" evidence="17">
    <location>
        <position position="453"/>
    </location>
    <ligand>
        <name>AMP</name>
        <dbReference type="ChEBI" id="CHEBI:456215"/>
    </ligand>
</feature>
<comment type="similarity">
    <text evidence="3 19">In the N-terminal section; belongs to the NnrE/AIBP family.</text>
</comment>
<dbReference type="InterPro" id="IPR000631">
    <property type="entry name" value="CARKD"/>
</dbReference>
<evidence type="ECO:0000256" key="14">
    <source>
        <dbReference type="ARBA" id="ARBA00025153"/>
    </source>
</evidence>
<evidence type="ECO:0000256" key="1">
    <source>
        <dbReference type="ARBA" id="ARBA00000013"/>
    </source>
</evidence>
<dbReference type="PROSITE" id="PS51385">
    <property type="entry name" value="YJEF_N"/>
    <property type="match status" value="1"/>
</dbReference>
<evidence type="ECO:0000256" key="13">
    <source>
        <dbReference type="ARBA" id="ARBA00023268"/>
    </source>
</evidence>
<keyword evidence="5 18" id="KW-0479">Metal-binding</keyword>
<dbReference type="PANTHER" id="PTHR12592:SF0">
    <property type="entry name" value="ATP-DEPENDENT (S)-NAD(P)H-HYDRATE DEHYDRATASE"/>
    <property type="match status" value="1"/>
</dbReference>
<comment type="similarity">
    <text evidence="17">Belongs to the NnrD/CARKD family.</text>
</comment>
<evidence type="ECO:0000256" key="10">
    <source>
        <dbReference type="ARBA" id="ARBA00023027"/>
    </source>
</evidence>
<keyword evidence="10 17" id="KW-0520">NAD</keyword>
<keyword evidence="13" id="KW-0511">Multifunctional enzyme</keyword>
<comment type="subunit">
    <text evidence="17">Homotetramer.</text>
</comment>
<comment type="function">
    <text evidence="14 19">Bifunctional enzyme that catalyzes the epimerization of the S- and R-forms of NAD(P)HX and the dehydration of the S-form of NAD(P)HX at the expense of ADP, which is converted to AMP. This allows the repair of both epimers of NAD(P)HX, a damaged form of NAD(P)H that is a result of enzymatic or heat-dependent hydration.</text>
</comment>
<dbReference type="Gene3D" id="3.40.1190.20">
    <property type="match status" value="1"/>
</dbReference>
<dbReference type="HAMAP" id="MF_01965">
    <property type="entry name" value="NADHX_dehydratase"/>
    <property type="match status" value="1"/>
</dbReference>
<evidence type="ECO:0000256" key="15">
    <source>
        <dbReference type="ARBA" id="ARBA00048238"/>
    </source>
</evidence>
<evidence type="ECO:0000256" key="2">
    <source>
        <dbReference type="ARBA" id="ARBA00000909"/>
    </source>
</evidence>
<keyword evidence="12 17" id="KW-0456">Lyase</keyword>
<evidence type="ECO:0000256" key="3">
    <source>
        <dbReference type="ARBA" id="ARBA00006001"/>
    </source>
</evidence>
<feature type="binding site" evidence="17">
    <location>
        <position position="264"/>
    </location>
    <ligand>
        <name>(6S)-NADPHX</name>
        <dbReference type="ChEBI" id="CHEBI:64076"/>
    </ligand>
</feature>
<dbReference type="SUPFAM" id="SSF64153">
    <property type="entry name" value="YjeF N-terminal domain-like"/>
    <property type="match status" value="1"/>
</dbReference>
<evidence type="ECO:0000256" key="6">
    <source>
        <dbReference type="ARBA" id="ARBA00022741"/>
    </source>
</evidence>
<comment type="catalytic activity">
    <reaction evidence="16 17 19">
        <text>(6S)-NADPHX + ADP = AMP + phosphate + NADPH + H(+)</text>
        <dbReference type="Rhea" id="RHEA:32235"/>
        <dbReference type="ChEBI" id="CHEBI:15378"/>
        <dbReference type="ChEBI" id="CHEBI:43474"/>
        <dbReference type="ChEBI" id="CHEBI:57783"/>
        <dbReference type="ChEBI" id="CHEBI:64076"/>
        <dbReference type="ChEBI" id="CHEBI:456215"/>
        <dbReference type="ChEBI" id="CHEBI:456216"/>
        <dbReference type="EC" id="4.2.1.136"/>
    </reaction>
</comment>
<evidence type="ECO:0000256" key="4">
    <source>
        <dbReference type="ARBA" id="ARBA00009524"/>
    </source>
</evidence>
<accession>A0ABW2RL13</accession>
<dbReference type="EMBL" id="JBHTBW010000031">
    <property type="protein sequence ID" value="MFC7441638.1"/>
    <property type="molecule type" value="Genomic_DNA"/>
</dbReference>
<comment type="function">
    <text evidence="18">Catalyzes the epimerization of the S- and R-forms of NAD(P)HX, a damaged form of NAD(P)H that is a result of enzymatic or heat-dependent hydration. This is a prerequisite for the S-specific NAD(P)H-hydrate dehydratase to allow the repair of both epimers of NAD(P)HX.</text>
</comment>
<comment type="cofactor">
    <cofactor evidence="17">
        <name>Mg(2+)</name>
        <dbReference type="ChEBI" id="CHEBI:18420"/>
    </cofactor>
</comment>
<evidence type="ECO:0000256" key="9">
    <source>
        <dbReference type="ARBA" id="ARBA00022958"/>
    </source>
</evidence>
<evidence type="ECO:0000259" key="20">
    <source>
        <dbReference type="PROSITE" id="PS51383"/>
    </source>
</evidence>
<feature type="binding site" evidence="18">
    <location>
        <position position="127"/>
    </location>
    <ligand>
        <name>K(+)</name>
        <dbReference type="ChEBI" id="CHEBI:29103"/>
    </ligand>
</feature>
<feature type="binding site" evidence="18">
    <location>
        <begin position="131"/>
        <end position="137"/>
    </location>
    <ligand>
        <name>(6S)-NADPHX</name>
        <dbReference type="ChEBI" id="CHEBI:64076"/>
    </ligand>
</feature>
<reference evidence="23" key="1">
    <citation type="journal article" date="2019" name="Int. J. Syst. Evol. Microbiol.">
        <title>The Global Catalogue of Microorganisms (GCM) 10K type strain sequencing project: providing services to taxonomists for standard genome sequencing and annotation.</title>
        <authorList>
            <consortium name="The Broad Institute Genomics Platform"/>
            <consortium name="The Broad Institute Genome Sequencing Center for Infectious Disease"/>
            <person name="Wu L."/>
            <person name="Ma J."/>
        </authorList>
    </citation>
    <scope>NUCLEOTIDE SEQUENCE [LARGE SCALE GENOMIC DNA]</scope>
    <source>
        <strain evidence="23">CGMCC 1.12942</strain>
    </source>
</reference>
<comment type="caution">
    <text evidence="22">The sequence shown here is derived from an EMBL/GenBank/DDBJ whole genome shotgun (WGS) entry which is preliminary data.</text>
</comment>
<feature type="binding site" evidence="18">
    <location>
        <position position="164"/>
    </location>
    <ligand>
        <name>K(+)</name>
        <dbReference type="ChEBI" id="CHEBI:29103"/>
    </ligand>
</feature>
<dbReference type="InterPro" id="IPR030677">
    <property type="entry name" value="Nnr"/>
</dbReference>
<keyword evidence="23" id="KW-1185">Reference proteome</keyword>
<dbReference type="HAMAP" id="MF_01966">
    <property type="entry name" value="NADHX_epimerase"/>
    <property type="match status" value="1"/>
</dbReference>
<evidence type="ECO:0000256" key="17">
    <source>
        <dbReference type="HAMAP-Rule" id="MF_01965"/>
    </source>
</evidence>
<comment type="similarity">
    <text evidence="4 19">In the C-terminal section; belongs to the NnrD/CARKD family.</text>
</comment>
<dbReference type="PROSITE" id="PS51383">
    <property type="entry name" value="YJEF_C_3"/>
    <property type="match status" value="1"/>
</dbReference>
<evidence type="ECO:0000313" key="23">
    <source>
        <dbReference type="Proteomes" id="UP001596500"/>
    </source>
</evidence>
<feature type="binding site" evidence="17">
    <location>
        <position position="454"/>
    </location>
    <ligand>
        <name>(6S)-NADPHX</name>
        <dbReference type="ChEBI" id="CHEBI:64076"/>
    </ligand>
</feature>
<feature type="domain" description="YjeF N-terminal" evidence="21">
    <location>
        <begin position="9"/>
        <end position="218"/>
    </location>
</feature>
<comment type="similarity">
    <text evidence="18">Belongs to the NnrE/AIBP family.</text>
</comment>
<dbReference type="CDD" id="cd01171">
    <property type="entry name" value="YXKO-related"/>
    <property type="match status" value="1"/>
</dbReference>
<dbReference type="InterPro" id="IPR004443">
    <property type="entry name" value="YjeF_N_dom"/>
</dbReference>
<proteinExistence type="inferred from homology"/>
<comment type="caution">
    <text evidence="18">Lacks conserved residue(s) required for the propagation of feature annotation.</text>
</comment>
<dbReference type="PIRSF" id="PIRSF017184">
    <property type="entry name" value="Nnr"/>
    <property type="match status" value="1"/>
</dbReference>
<keyword evidence="6 17" id="KW-0547">Nucleotide-binding</keyword>
<sequence>MYLVTAEEMRMLDRYTITKGGIPGIILMEQAGKAVAEEIMARQPSPGRAVILGGTGHNGGDGWVAARHLLYRGWTVLLWRLGKEEKIVPDAKVFYEACSRHVPVRGCDSTQLPELERDLRSADVIVDAMLGTGAKGELRQTVAEVVTLVNAVDRARVVAVDLPTGVDADTGAVSTMAVKADVTVTFQYPKWGHYLRPGTDFCGEVIVREIGLTPPSLGATPVPRARLNDPELWHEYCVRRDPWAHKGTYGHLLVIGGARGMLGAVAMAGEAAYRMGTGLVTLTVPESERLALAAKVTQAMVWSWPGDGVFAAGSVAAFRETPRRFSALAVGPGLGRFAGEEAWMAQLLEQADLPLVLDADACNILADYSGLLPLVRARKQATIFTPHPGEMARLMRLPVKGVEENRPLVARKLAERLQAIIVLKGRYTLIAFPDGRCLLNPTGGPALAKAGSGDLLTGMIGALLAQGVPAEKAVPMAVFVHGRAGEMTGMQEHSVMVTDLCQAIPVVIDQLVD</sequence>
<dbReference type="PANTHER" id="PTHR12592">
    <property type="entry name" value="ATP-DEPENDENT (S)-NAD(P)H-HYDRATE DEHYDRATASE FAMILY MEMBER"/>
    <property type="match status" value="1"/>
</dbReference>
<organism evidence="22 23">
    <name type="scientific">Laceyella putida</name>
    <dbReference type="NCBI Taxonomy" id="110101"/>
    <lineage>
        <taxon>Bacteria</taxon>
        <taxon>Bacillati</taxon>
        <taxon>Bacillota</taxon>
        <taxon>Bacilli</taxon>
        <taxon>Bacillales</taxon>
        <taxon>Thermoactinomycetaceae</taxon>
        <taxon>Laceyella</taxon>
    </lineage>
</organism>
<comment type="catalytic activity">
    <reaction evidence="1 18 19">
        <text>(6R)-NADHX = (6S)-NADHX</text>
        <dbReference type="Rhea" id="RHEA:32215"/>
        <dbReference type="ChEBI" id="CHEBI:64074"/>
        <dbReference type="ChEBI" id="CHEBI:64075"/>
        <dbReference type="EC" id="5.1.99.6"/>
    </reaction>
</comment>
<dbReference type="SUPFAM" id="SSF53613">
    <property type="entry name" value="Ribokinase-like"/>
    <property type="match status" value="1"/>
</dbReference>
<evidence type="ECO:0000259" key="21">
    <source>
        <dbReference type="PROSITE" id="PS51385"/>
    </source>
</evidence>
<feature type="binding site" evidence="18">
    <location>
        <begin position="57"/>
        <end position="61"/>
    </location>
    <ligand>
        <name>(6S)-NADPHX</name>
        <dbReference type="ChEBI" id="CHEBI:64076"/>
    </ligand>
</feature>
<feature type="binding site" evidence="18">
    <location>
        <position position="58"/>
    </location>
    <ligand>
        <name>K(+)</name>
        <dbReference type="ChEBI" id="CHEBI:29103"/>
    </ligand>
</feature>
<evidence type="ECO:0000256" key="7">
    <source>
        <dbReference type="ARBA" id="ARBA00022840"/>
    </source>
</evidence>
<dbReference type="Pfam" id="PF03853">
    <property type="entry name" value="YjeF_N"/>
    <property type="match status" value="1"/>
</dbReference>
<name>A0ABW2RL13_9BACL</name>
<keyword evidence="9 18" id="KW-0630">Potassium</keyword>
<dbReference type="Proteomes" id="UP001596500">
    <property type="component" value="Unassembled WGS sequence"/>
</dbReference>
<evidence type="ECO:0000256" key="8">
    <source>
        <dbReference type="ARBA" id="ARBA00022857"/>
    </source>
</evidence>
<evidence type="ECO:0000256" key="16">
    <source>
        <dbReference type="ARBA" id="ARBA00049209"/>
    </source>
</evidence>
<feature type="binding site" evidence="17">
    <location>
        <position position="333"/>
    </location>
    <ligand>
        <name>(6S)-NADPHX</name>
        <dbReference type="ChEBI" id="CHEBI:64076"/>
    </ligand>
</feature>
<keyword evidence="7 17" id="KW-0067">ATP-binding</keyword>
<dbReference type="NCBIfam" id="TIGR00196">
    <property type="entry name" value="yjeF_cterm"/>
    <property type="match status" value="1"/>
</dbReference>
<dbReference type="RefSeq" id="WP_379864954.1">
    <property type="nucleotide sequence ID" value="NZ_JBHTBW010000031.1"/>
</dbReference>
<comment type="catalytic activity">
    <reaction evidence="2 18 19">
        <text>(6R)-NADPHX = (6S)-NADPHX</text>
        <dbReference type="Rhea" id="RHEA:32227"/>
        <dbReference type="ChEBI" id="CHEBI:64076"/>
        <dbReference type="ChEBI" id="CHEBI:64077"/>
        <dbReference type="EC" id="5.1.99.6"/>
    </reaction>
</comment>
<evidence type="ECO:0000256" key="18">
    <source>
        <dbReference type="HAMAP-Rule" id="MF_01966"/>
    </source>
</evidence>
<feature type="binding site" evidence="17">
    <location>
        <begin position="424"/>
        <end position="428"/>
    </location>
    <ligand>
        <name>AMP</name>
        <dbReference type="ChEBI" id="CHEBI:456215"/>
    </ligand>
</feature>
<gene>
    <name evidence="17" type="primary">nnrD</name>
    <name evidence="18" type="synonym">nnrE</name>
    <name evidence="22" type="ORF">ACFQNG_10880</name>
</gene>
<comment type="catalytic activity">
    <reaction evidence="15 17 19">
        <text>(6S)-NADHX + ADP = AMP + phosphate + NADH + H(+)</text>
        <dbReference type="Rhea" id="RHEA:32223"/>
        <dbReference type="ChEBI" id="CHEBI:15378"/>
        <dbReference type="ChEBI" id="CHEBI:43474"/>
        <dbReference type="ChEBI" id="CHEBI:57945"/>
        <dbReference type="ChEBI" id="CHEBI:64074"/>
        <dbReference type="ChEBI" id="CHEBI:456215"/>
        <dbReference type="ChEBI" id="CHEBI:456216"/>
        <dbReference type="EC" id="4.2.1.136"/>
    </reaction>
</comment>
<evidence type="ECO:0000256" key="12">
    <source>
        <dbReference type="ARBA" id="ARBA00023239"/>
    </source>
</evidence>
<keyword evidence="11 18" id="KW-0413">Isomerase</keyword>
<evidence type="ECO:0000256" key="19">
    <source>
        <dbReference type="PIRNR" id="PIRNR017184"/>
    </source>
</evidence>
<feature type="binding site" evidence="17">
    <location>
        <position position="387"/>
    </location>
    <ligand>
        <name>(6S)-NADPHX</name>
        <dbReference type="ChEBI" id="CHEBI:64076"/>
    </ligand>
</feature>
<comment type="cofactor">
    <cofactor evidence="18 19">
        <name>K(+)</name>
        <dbReference type="ChEBI" id="CHEBI:29103"/>
    </cofactor>
    <text evidence="18 19">Binds 1 potassium ion per subunit.</text>
</comment>
<keyword evidence="8 17" id="KW-0521">NADP</keyword>
<dbReference type="InterPro" id="IPR036652">
    <property type="entry name" value="YjeF_N_dom_sf"/>
</dbReference>
<evidence type="ECO:0000256" key="11">
    <source>
        <dbReference type="ARBA" id="ARBA00023235"/>
    </source>
</evidence>
<dbReference type="EC" id="4.2.1.136" evidence="19"/>
<feature type="binding site" evidence="18">
    <location>
        <position position="161"/>
    </location>
    <ligand>
        <name>(6S)-NADPHX</name>
        <dbReference type="ChEBI" id="CHEBI:64076"/>
    </ligand>
</feature>
<dbReference type="EC" id="5.1.99.6" evidence="19"/>
<comment type="function">
    <text evidence="17">Catalyzes the dehydration of the S-form of NAD(P)HX at the expense of ADP, which is converted to AMP. Together with NAD(P)HX epimerase, which catalyzes the epimerization of the S- and R-forms, the enzyme allows the repair of both epimers of NAD(P)HX, a damaged form of NAD(P)H that is a result of enzymatic or heat-dependent hydration.</text>
</comment>
<dbReference type="Gene3D" id="3.40.50.10260">
    <property type="entry name" value="YjeF N-terminal domain"/>
    <property type="match status" value="1"/>
</dbReference>
<feature type="domain" description="YjeF C-terminal" evidence="20">
    <location>
        <begin position="229"/>
        <end position="511"/>
    </location>
</feature>